<evidence type="ECO:0000313" key="1">
    <source>
        <dbReference type="EMBL" id="KHJ31854.1"/>
    </source>
</evidence>
<dbReference type="Proteomes" id="UP000030854">
    <property type="component" value="Unassembled WGS sequence"/>
</dbReference>
<keyword evidence="2" id="KW-1185">Reference proteome</keyword>
<dbReference type="HOGENOM" id="CLU_002055_1_1_1"/>
<dbReference type="EMBL" id="JNVN01002536">
    <property type="protein sequence ID" value="KHJ31854.1"/>
    <property type="molecule type" value="Genomic_DNA"/>
</dbReference>
<name>A0A0B1P5D5_UNCNE</name>
<comment type="caution">
    <text evidence="1">The sequence shown here is derived from an EMBL/GenBank/DDBJ whole genome shotgun (WGS) entry which is preliminary data.</text>
</comment>
<dbReference type="AlphaFoldDB" id="A0A0B1P5D5"/>
<dbReference type="STRING" id="52586.A0A0B1P5D5"/>
<evidence type="ECO:0000313" key="2">
    <source>
        <dbReference type="Proteomes" id="UP000030854"/>
    </source>
</evidence>
<protein>
    <submittedName>
        <fullName evidence="1">Uncharacterized protein</fullName>
    </submittedName>
</protein>
<sequence length="344" mass="39538">MEKLQLQTSNFDLCLFISTKSDEFGIFGMQTDDTLTTYQKDPTTIQWWQTMNDKSLNFVQKTQGQRLKEIEINSSTEVQEYIEQRARGAYIATICQPEATYELSIAAQYQNPTPENNKSLNKVIRWQMLNQQKGIKFILVDLWKAGLFIFVDASFANNKDLSSQIGFIIVLANEKPGDSKEEFLINGSLIHYSSVKSKRVTRSVLASELYAMVHGYDIDLSIETTLDLIAEQLMLKKIPIIMCTDSFSLYECMLKLGTTSEKRLMIDITALPQSYERRELAEIRWISRNDNPADAMTKSMPTVALKNLIERNGVRIRVEGWVERPKYHEADWEAGIRCHSSEKQ</sequence>
<accession>A0A0B1P5D5</accession>
<proteinExistence type="predicted"/>
<reference evidence="1 2" key="1">
    <citation type="journal article" date="2014" name="BMC Genomics">
        <title>Adaptive genomic structural variation in the grape powdery mildew pathogen, Erysiphe necator.</title>
        <authorList>
            <person name="Jones L."/>
            <person name="Riaz S."/>
            <person name="Morales-Cruz A."/>
            <person name="Amrine K.C."/>
            <person name="McGuire B."/>
            <person name="Gubler W.D."/>
            <person name="Walker M.A."/>
            <person name="Cantu D."/>
        </authorList>
    </citation>
    <scope>NUCLEOTIDE SEQUENCE [LARGE SCALE GENOMIC DNA]</scope>
    <source>
        <strain evidence="2">c</strain>
    </source>
</reference>
<organism evidence="1 2">
    <name type="scientific">Uncinula necator</name>
    <name type="common">Grape powdery mildew</name>
    <dbReference type="NCBI Taxonomy" id="52586"/>
    <lineage>
        <taxon>Eukaryota</taxon>
        <taxon>Fungi</taxon>
        <taxon>Dikarya</taxon>
        <taxon>Ascomycota</taxon>
        <taxon>Pezizomycotina</taxon>
        <taxon>Leotiomycetes</taxon>
        <taxon>Erysiphales</taxon>
        <taxon>Erysiphaceae</taxon>
        <taxon>Erysiphe</taxon>
    </lineage>
</organism>
<gene>
    <name evidence="1" type="ORF">EV44_g1966</name>
</gene>